<accession>A0ABY3EKP8</accession>
<gene>
    <name evidence="1" type="ORF">FGG12_18545</name>
</gene>
<dbReference type="EMBL" id="VCIZ01000011">
    <property type="protein sequence ID" value="TSP11228.1"/>
    <property type="molecule type" value="Genomic_DNA"/>
</dbReference>
<protein>
    <submittedName>
        <fullName evidence="1">Uncharacterized protein</fullName>
    </submittedName>
</protein>
<evidence type="ECO:0000313" key="2">
    <source>
        <dbReference type="Proteomes" id="UP000318943"/>
    </source>
</evidence>
<organism evidence="1 2">
    <name type="scientific">Cupriavidus campinensis</name>
    <dbReference type="NCBI Taxonomy" id="151783"/>
    <lineage>
        <taxon>Bacteria</taxon>
        <taxon>Pseudomonadati</taxon>
        <taxon>Pseudomonadota</taxon>
        <taxon>Betaproteobacteria</taxon>
        <taxon>Burkholderiales</taxon>
        <taxon>Burkholderiaceae</taxon>
        <taxon>Cupriavidus</taxon>
    </lineage>
</organism>
<evidence type="ECO:0000313" key="1">
    <source>
        <dbReference type="EMBL" id="TSP11228.1"/>
    </source>
</evidence>
<comment type="caution">
    <text evidence="1">The sequence shown here is derived from an EMBL/GenBank/DDBJ whole genome shotgun (WGS) entry which is preliminary data.</text>
</comment>
<dbReference type="Proteomes" id="UP000318943">
    <property type="component" value="Unassembled WGS sequence"/>
</dbReference>
<name>A0ABY3EKP8_9BURK</name>
<sequence length="132" mass="15379">MLVMMDEGRIVDGIRIINDKNPREVVIFNFHTWVEIIAGLMVKYGGKNEVEAKTILLESPLVENALKNYMAVVLRAHEVDYHWAMLYAHGEGYWLRGIDTNEPEGYKEWDAQYRKDRNLKAESFEFDDDAPT</sequence>
<reference evidence="1 2" key="1">
    <citation type="submission" date="2019-05" db="EMBL/GenBank/DDBJ databases">
        <title>Whole genome sequence analysis of Cupriavidus campinensis S14E4C strain.</title>
        <authorList>
            <person name="Abbaszade G."/>
            <person name="Szabo A."/>
            <person name="Toumi M."/>
            <person name="Toth E."/>
        </authorList>
    </citation>
    <scope>NUCLEOTIDE SEQUENCE [LARGE SCALE GENOMIC DNA]</scope>
    <source>
        <strain evidence="1 2">S14E4C</strain>
    </source>
</reference>
<proteinExistence type="predicted"/>
<keyword evidence="2" id="KW-1185">Reference proteome</keyword>